<dbReference type="AlphaFoldDB" id="A0A1M6NNS4"/>
<organism evidence="1 2">
    <name type="scientific">Clostridium amylolyticum</name>
    <dbReference type="NCBI Taxonomy" id="1121298"/>
    <lineage>
        <taxon>Bacteria</taxon>
        <taxon>Bacillati</taxon>
        <taxon>Bacillota</taxon>
        <taxon>Clostridia</taxon>
        <taxon>Eubacteriales</taxon>
        <taxon>Clostridiaceae</taxon>
        <taxon>Clostridium</taxon>
    </lineage>
</organism>
<keyword evidence="2" id="KW-1185">Reference proteome</keyword>
<protein>
    <submittedName>
        <fullName evidence="1">Uncharacterized protein</fullName>
    </submittedName>
</protein>
<dbReference type="RefSeq" id="WP_073012212.1">
    <property type="nucleotide sequence ID" value="NZ_FQZO01000012.1"/>
</dbReference>
<gene>
    <name evidence="1" type="ORF">SAMN05444401_0257</name>
</gene>
<dbReference type="EMBL" id="FQZO01000012">
    <property type="protein sequence ID" value="SHJ97401.1"/>
    <property type="molecule type" value="Genomic_DNA"/>
</dbReference>
<evidence type="ECO:0000313" key="2">
    <source>
        <dbReference type="Proteomes" id="UP000184080"/>
    </source>
</evidence>
<dbReference type="OrthoDB" id="1932916at2"/>
<name>A0A1M6NNS4_9CLOT</name>
<proteinExistence type="predicted"/>
<dbReference type="Proteomes" id="UP000184080">
    <property type="component" value="Unassembled WGS sequence"/>
</dbReference>
<sequence>MRVKCKNNKNKEQRLTLNKNYSVYEAEYLIKDGIKEYITFKIEDDYGSVIPYEANNFEIISDLNNNYTKEVIGDNEVALTHSFISTKYFWAKLYDDDHEMIRLFIKAKKDIYSSEMKNDEILEIINGNNFDERDFVIDMLIDQRNDYFIENIIRICKIQLEKWIDNSNLETLFKYLSTFENDKVNEFFIDYLSENEKGNEILDNIVYDYFNN</sequence>
<evidence type="ECO:0000313" key="1">
    <source>
        <dbReference type="EMBL" id="SHJ97401.1"/>
    </source>
</evidence>
<reference evidence="1 2" key="1">
    <citation type="submission" date="2016-11" db="EMBL/GenBank/DDBJ databases">
        <authorList>
            <person name="Jaros S."/>
            <person name="Januszkiewicz K."/>
            <person name="Wedrychowicz H."/>
        </authorList>
    </citation>
    <scope>NUCLEOTIDE SEQUENCE [LARGE SCALE GENOMIC DNA]</scope>
    <source>
        <strain evidence="1 2">DSM 21864</strain>
    </source>
</reference>
<dbReference type="STRING" id="1121298.SAMN05444401_0257"/>
<accession>A0A1M6NNS4</accession>